<proteinExistence type="predicted"/>
<organism evidence="1 2">
    <name type="scientific">Colletotrichum truncatum</name>
    <name type="common">Anthracnose fungus</name>
    <name type="synonym">Colletotrichum capsici</name>
    <dbReference type="NCBI Taxonomy" id="5467"/>
    <lineage>
        <taxon>Eukaryota</taxon>
        <taxon>Fungi</taxon>
        <taxon>Dikarya</taxon>
        <taxon>Ascomycota</taxon>
        <taxon>Pezizomycotina</taxon>
        <taxon>Sordariomycetes</taxon>
        <taxon>Hypocreomycetidae</taxon>
        <taxon>Glomerellales</taxon>
        <taxon>Glomerellaceae</taxon>
        <taxon>Colletotrichum</taxon>
        <taxon>Colletotrichum truncatum species complex</taxon>
    </lineage>
</organism>
<sequence>MVRLTAWATVLSALIPALTALPLEGSRDDSATYIVSFKRGLNESDIDSHFDFANDVHHQSLARRSFTPGLAGKTGIVRRHEIDEHRSYTAVFDKETRDAIASHPAVALVERDEEIGIDILNPVDTEDVDYESRSGSGGLTELADGSLLQADAPWGLVSVSFDHDKSVPQLGSVYRFPKDGQGDGVYVYVVDTGVRTSHVEFEGRAKHGANFVEGEDNADNMGHGTHVAGTVGGKTFGVAKKANIIAVKALDKNGKGNVSGLVAAFNWVAADAKKNKRQRRSIINYSVGGKGASSKAFRDAVLAVQKIGIPVFAAAGNDGADVKNTWPANMKEVFTVASTNSLLKRASTSNYGATVDIWGPGEDIRSCGHKSDKATVEMSGTSMATPHVAGLAASFKSLWGSDVDHVEVLYQSMRNYAAVDKVKDAKGSVNLFIANGLLTKGKDLPTYDPRPRPPMM</sequence>
<evidence type="ECO:0000313" key="2">
    <source>
        <dbReference type="Proteomes" id="UP000805649"/>
    </source>
</evidence>
<reference evidence="1 2" key="1">
    <citation type="journal article" date="2020" name="Phytopathology">
        <title>Genome Sequence Resources of Colletotrichum truncatum, C. plurivorum, C. musicola, and C. sojae: Four Species Pathogenic to Soybean (Glycine max).</title>
        <authorList>
            <person name="Rogerio F."/>
            <person name="Boufleur T.R."/>
            <person name="Ciampi-Guillardi M."/>
            <person name="Sukno S.A."/>
            <person name="Thon M.R."/>
            <person name="Massola Junior N.S."/>
            <person name="Baroncelli R."/>
        </authorList>
    </citation>
    <scope>NUCLEOTIDE SEQUENCE [LARGE SCALE GENOMIC DNA]</scope>
    <source>
        <strain evidence="1 2">CMES1059</strain>
    </source>
</reference>
<dbReference type="EMBL" id="VUJX02000013">
    <property type="protein sequence ID" value="KAL0929883.1"/>
    <property type="molecule type" value="Genomic_DNA"/>
</dbReference>
<protein>
    <submittedName>
        <fullName evidence="1">Alkaline protease 1-like protein 4</fullName>
    </submittedName>
</protein>
<keyword evidence="2" id="KW-1185">Reference proteome</keyword>
<comment type="caution">
    <text evidence="1">The sequence shown here is derived from an EMBL/GenBank/DDBJ whole genome shotgun (WGS) entry which is preliminary data.</text>
</comment>
<gene>
    <name evidence="1" type="ORF">CTRU02_215092</name>
</gene>
<name>A0ACC3YDE5_COLTU</name>
<accession>A0ACC3YDE5</accession>
<dbReference type="Proteomes" id="UP000805649">
    <property type="component" value="Unassembled WGS sequence"/>
</dbReference>
<evidence type="ECO:0000313" key="1">
    <source>
        <dbReference type="EMBL" id="KAL0929883.1"/>
    </source>
</evidence>